<evidence type="ECO:0000256" key="3">
    <source>
        <dbReference type="ARBA" id="ARBA00008056"/>
    </source>
</evidence>
<dbReference type="FunFam" id="1.25.40.770:FF:000001">
    <property type="entry name" value="Transcription initiation factor TFIID subunit 6"/>
    <property type="match status" value="1"/>
</dbReference>
<reference evidence="13" key="1">
    <citation type="journal article" date="2019" name="Sci. Rep.">
        <title>Draft genome of Tanacetum cinerariifolium, the natural source of mosquito coil.</title>
        <authorList>
            <person name="Yamashiro T."/>
            <person name="Shiraishi A."/>
            <person name="Satake H."/>
            <person name="Nakayama K."/>
        </authorList>
    </citation>
    <scope>NUCLEOTIDE SEQUENCE</scope>
</reference>
<accession>A0A6L2P1R8</accession>
<dbReference type="FunFam" id="2.60.120.330:FF:000005">
    <property type="entry name" value="1-aminocyclopropane-1-carboxylate oxidase homolog 1"/>
    <property type="match status" value="1"/>
</dbReference>
<evidence type="ECO:0000256" key="10">
    <source>
        <dbReference type="ARBA" id="ARBA00023242"/>
    </source>
</evidence>
<evidence type="ECO:0000256" key="11">
    <source>
        <dbReference type="SAM" id="MobiDB-lite"/>
    </source>
</evidence>
<dbReference type="Pfam" id="PF07571">
    <property type="entry name" value="TAF6_C"/>
    <property type="match status" value="1"/>
</dbReference>
<dbReference type="FunFam" id="1.10.20.10:FF:000046">
    <property type="entry name" value="transcription initiation factor TFIID subunit 6"/>
    <property type="match status" value="1"/>
</dbReference>
<dbReference type="EMBL" id="BKCJ010010613">
    <property type="protein sequence ID" value="GEU92370.1"/>
    <property type="molecule type" value="Genomic_DNA"/>
</dbReference>
<dbReference type="InterPro" id="IPR036691">
    <property type="entry name" value="Endo/exonu/phosph_ase_sf"/>
</dbReference>
<keyword evidence="6" id="KW-0560">Oxidoreductase</keyword>
<dbReference type="Gene3D" id="1.25.40.770">
    <property type="entry name" value="TAF6, C-terminal HEAT repeat domain"/>
    <property type="match status" value="1"/>
</dbReference>
<proteinExistence type="inferred from homology"/>
<dbReference type="GO" id="GO:0005669">
    <property type="term" value="C:transcription factor TFIID complex"/>
    <property type="evidence" value="ECO:0007669"/>
    <property type="project" value="InterPro"/>
</dbReference>
<evidence type="ECO:0000256" key="9">
    <source>
        <dbReference type="ARBA" id="ARBA00023163"/>
    </source>
</evidence>
<dbReference type="InterPro" id="IPR016024">
    <property type="entry name" value="ARM-type_fold"/>
</dbReference>
<feature type="region of interest" description="Disordered" evidence="11">
    <location>
        <begin position="417"/>
        <end position="453"/>
    </location>
</feature>
<dbReference type="Gene3D" id="1.10.20.10">
    <property type="entry name" value="Histone, subunit A"/>
    <property type="match status" value="1"/>
</dbReference>
<evidence type="ECO:0000256" key="4">
    <source>
        <dbReference type="ARBA" id="ARBA00022723"/>
    </source>
</evidence>
<dbReference type="InterPro" id="IPR037796">
    <property type="entry name" value="TAF6"/>
</dbReference>
<evidence type="ECO:0000313" key="13">
    <source>
        <dbReference type="EMBL" id="GEU92370.1"/>
    </source>
</evidence>
<keyword evidence="10" id="KW-0539">Nucleus</keyword>
<dbReference type="InterPro" id="IPR004823">
    <property type="entry name" value="TAF_TATA-bd_Histone-like_dom"/>
</dbReference>
<dbReference type="Pfam" id="PF02969">
    <property type="entry name" value="TAF"/>
    <property type="match status" value="1"/>
</dbReference>
<dbReference type="GO" id="GO:0031418">
    <property type="term" value="F:L-ascorbic acid binding"/>
    <property type="evidence" value="ECO:0007669"/>
    <property type="project" value="UniProtKB-KW"/>
</dbReference>
<keyword evidence="9" id="KW-0804">Transcription</keyword>
<evidence type="ECO:0000256" key="2">
    <source>
        <dbReference type="ARBA" id="ARBA00007688"/>
    </source>
</evidence>
<feature type="region of interest" description="Disordered" evidence="11">
    <location>
        <begin position="511"/>
        <end position="552"/>
    </location>
</feature>
<evidence type="ECO:0000259" key="12">
    <source>
        <dbReference type="PROSITE" id="PS51471"/>
    </source>
</evidence>
<dbReference type="SUPFAM" id="SSF48371">
    <property type="entry name" value="ARM repeat"/>
    <property type="match status" value="1"/>
</dbReference>
<dbReference type="SMART" id="SM00803">
    <property type="entry name" value="TAF"/>
    <property type="match status" value="1"/>
</dbReference>
<dbReference type="InterPro" id="IPR026992">
    <property type="entry name" value="DIOX_N"/>
</dbReference>
<evidence type="ECO:0000256" key="8">
    <source>
        <dbReference type="ARBA" id="ARBA00023015"/>
    </source>
</evidence>
<dbReference type="InterPro" id="IPR046344">
    <property type="entry name" value="TAF6_C_sf"/>
</dbReference>
<protein>
    <submittedName>
        <fullName evidence="13">Transcription initiation factor TFIID subunit 6</fullName>
    </submittedName>
</protein>
<keyword evidence="13" id="KW-0396">Initiation factor</keyword>
<comment type="caution">
    <text evidence="13">The sequence shown here is derived from an EMBL/GenBank/DDBJ whole genome shotgun (WGS) entry which is preliminary data.</text>
</comment>
<dbReference type="SUPFAM" id="SSF47113">
    <property type="entry name" value="Histone-fold"/>
    <property type="match status" value="1"/>
</dbReference>
<comment type="similarity">
    <text evidence="3">Belongs to the iron/ascorbate-dependent oxidoreductase family.</text>
</comment>
<organism evidence="13">
    <name type="scientific">Tanacetum cinerariifolium</name>
    <name type="common">Dalmatian daisy</name>
    <name type="synonym">Chrysanthemum cinerariifolium</name>
    <dbReference type="NCBI Taxonomy" id="118510"/>
    <lineage>
        <taxon>Eukaryota</taxon>
        <taxon>Viridiplantae</taxon>
        <taxon>Streptophyta</taxon>
        <taxon>Embryophyta</taxon>
        <taxon>Tracheophyta</taxon>
        <taxon>Spermatophyta</taxon>
        <taxon>Magnoliopsida</taxon>
        <taxon>eudicotyledons</taxon>
        <taxon>Gunneridae</taxon>
        <taxon>Pentapetalae</taxon>
        <taxon>asterids</taxon>
        <taxon>campanulids</taxon>
        <taxon>Asterales</taxon>
        <taxon>Asteraceae</taxon>
        <taxon>Asteroideae</taxon>
        <taxon>Anthemideae</taxon>
        <taxon>Anthemidinae</taxon>
        <taxon>Tanacetum</taxon>
    </lineage>
</organism>
<keyword evidence="7" id="KW-0408">Iron</keyword>
<evidence type="ECO:0000256" key="1">
    <source>
        <dbReference type="ARBA" id="ARBA00004123"/>
    </source>
</evidence>
<feature type="compositionally biased region" description="Low complexity" evidence="11">
    <location>
        <begin position="511"/>
        <end position="520"/>
    </location>
</feature>
<keyword evidence="5" id="KW-0847">Vitamin C</keyword>
<dbReference type="GO" id="GO:0046982">
    <property type="term" value="F:protein heterodimerization activity"/>
    <property type="evidence" value="ECO:0007669"/>
    <property type="project" value="InterPro"/>
</dbReference>
<dbReference type="GO" id="GO:0003743">
    <property type="term" value="F:translation initiation factor activity"/>
    <property type="evidence" value="ECO:0007669"/>
    <property type="project" value="UniProtKB-KW"/>
</dbReference>
<dbReference type="GO" id="GO:0016705">
    <property type="term" value="F:oxidoreductase activity, acting on paired donors, with incorporation or reduction of molecular oxygen"/>
    <property type="evidence" value="ECO:0007669"/>
    <property type="project" value="UniProtKB-ARBA"/>
</dbReference>
<dbReference type="Gene3D" id="2.60.120.330">
    <property type="entry name" value="B-lactam Antibiotic, Isopenicillin N Synthase, Chain"/>
    <property type="match status" value="1"/>
</dbReference>
<dbReference type="PANTHER" id="PTHR10221:SF13">
    <property type="entry name" value="TRANSCRIPTION INITIATION FACTOR TFIID SUBUNIT 6"/>
    <property type="match status" value="1"/>
</dbReference>
<dbReference type="GO" id="GO:0051123">
    <property type="term" value="P:RNA polymerase II preinitiation complex assembly"/>
    <property type="evidence" value="ECO:0007669"/>
    <property type="project" value="TreeGrafter"/>
</dbReference>
<keyword evidence="4" id="KW-0479">Metal-binding</keyword>
<dbReference type="Gene3D" id="3.60.10.10">
    <property type="entry name" value="Endonuclease/exonuclease/phosphatase"/>
    <property type="match status" value="1"/>
</dbReference>
<comment type="subcellular location">
    <subcellularLocation>
        <location evidence="1">Nucleus</location>
    </subcellularLocation>
</comment>
<gene>
    <name evidence="13" type="ORF">Tci_064348</name>
</gene>
<sequence>MSIVPKETVEVIAQSIGINSLTPDAALALAPDVEYRMREIMQEGIKCMHHSKRTTLTTDDIDSALSMRNVEPLYGFASGDPLRFKRALGHKDLFYLDDKEVDCKEVIEAPLPKAPLDTSLFCHWLAIEGVQPAIPENAPIEVIASLPETKKPEQKSDELPVDIRLPVKHVLSRELQLYFNKITELAVSMPDSVLFKEALGSLATDSGLHPLVPYFTCFIEDEVSRGLNDFQLLFALMRLVWSLLQNPHIHLEPYLHQLMPPVVTCILAKRLGKRIADNHWELRDFAANLVAHICKRFGHNYTSLQTRLTTTLLKPFLDPKRSLTQHYGAVQGLAALGPHVVRLRILPNLEINLGILEEILRDNEKKEMTRHEAWRVYGALLRAAGRSIYDLLKLFPVLPSPPANSVWKTNSRVIGTNETHKRKANPEELEQQPSPKKLMTDGPVVSPSSNNDMAIDAQGETVADAGETAAHAGETTADAVETAADAGKTAADAGETAANNDIATDVQGETAANAGAANAGKPEPETSSARKRMSNNGGVKDTNGKREKGSCSSSINALRTPAYLKQVWKDDLNSGQLVISLFELFGEDDFDHESELKAFDETKGGVKGLVDSGITEVPQIFIQPPDDFPQASNKFDLPIIELHGFNSNPVRRNEIVKDIKEASKTWGFFQVINHEIPVSILREMRDGALRFFNMDHEVKKEWYVTDSTKKIFYNSNVDLSSTLPVRWRDSFHYRMAPDPPNPQELPPLCRDIMIEYSKQVTKLGCSLFELISEALGLRSSYLKDIGCADGLATICHYYPASPQPELTIGARKHADNDFLTVLLQDHIGGLQFLHKNQWVNVPFVPGALVVNIGDLLQMMSNDEVMSAEHRVVSNCADPRVSVACFFTTGMVETGKVFEPIKELLSEENPAKYRPTTMKAFVQHSHSKVVSEQVENVDEIRAYNSNNHDDEGEFDDGRDKVHHTGEEELGIMGENFMDDNLCNVSPSVTCMDDECVNVDAHSQDNYDQFFSMNDTDLVTNEESSPKNKSYANIVQGNEVQLDTSLNFTPTVINEDGVEFVIFDDDMVLGHRDEKCSKFRGISANNEQDKEKSKESNDVVDVDGFTQTVDTKTKCFCSFVYASNNGKERRILWDEISAAKIIADENPWCLLGDFNVTIKVEEHCSRGSSINEDMHEFIDCINEVEMEDIHSSGNEVAEQFFSHFKKFLGADKDCEALDEENLFQQKISHDDAEYMVRDVTKEEIKEAVFGIGDNKAPGPDGKVKRSNVFKFHKGCRELKMTHLSFADDLLVFCHGDVNSIYVIKDALLEFSKVSGLFPNMGKSVIFFRSVKENDRMAIMQALPFKVGKLPVKYLGILLLAKRLGIKGCKCLVDKVKNKVMDWKNKSLSYAGRLQLIASVLSAMQAYWAAVLKIPKSIVNDINRVLKKFLWSNNEMSKGRSKVSWKTVCKPKCEGDMRSKVRSFFVHSVGNGEDIDVWSENWCPLRNLKHFVSNSMLSNARIQDSCALVDMIENGSWRWTEEWYQQAPILSRFLVPRLNENKKDEVQ</sequence>
<dbReference type="PROSITE" id="PS51471">
    <property type="entry name" value="FE2OG_OXY"/>
    <property type="match status" value="1"/>
</dbReference>
<dbReference type="InterPro" id="IPR009072">
    <property type="entry name" value="Histone-fold"/>
</dbReference>
<dbReference type="GO" id="GO:0046695">
    <property type="term" value="C:SLIK (SAGA-like) complex"/>
    <property type="evidence" value="ECO:0007669"/>
    <property type="project" value="InterPro"/>
</dbReference>
<dbReference type="GO" id="GO:0000124">
    <property type="term" value="C:SAGA complex"/>
    <property type="evidence" value="ECO:0007669"/>
    <property type="project" value="InterPro"/>
</dbReference>
<dbReference type="GO" id="GO:0046872">
    <property type="term" value="F:metal ion binding"/>
    <property type="evidence" value="ECO:0007669"/>
    <property type="project" value="UniProtKB-KW"/>
</dbReference>
<evidence type="ECO:0000256" key="5">
    <source>
        <dbReference type="ARBA" id="ARBA00022896"/>
    </source>
</evidence>
<feature type="domain" description="Fe2OG dioxygenase" evidence="12">
    <location>
        <begin position="787"/>
        <end position="889"/>
    </location>
</feature>
<dbReference type="Pfam" id="PF03171">
    <property type="entry name" value="2OG-FeII_Oxy"/>
    <property type="match status" value="1"/>
</dbReference>
<dbReference type="PANTHER" id="PTHR10221">
    <property type="entry name" value="TRANSCRIPTION INITIATION FACTOR TFIID SUBUNIT 6"/>
    <property type="match status" value="1"/>
</dbReference>
<dbReference type="InterPro" id="IPR044861">
    <property type="entry name" value="IPNS-like_FE2OG_OXY"/>
</dbReference>
<dbReference type="GO" id="GO:0016251">
    <property type="term" value="F:RNA polymerase II general transcription initiation factor activity"/>
    <property type="evidence" value="ECO:0007669"/>
    <property type="project" value="InterPro"/>
</dbReference>
<dbReference type="InterPro" id="IPR005123">
    <property type="entry name" value="Oxoglu/Fe-dep_dioxygenase_dom"/>
</dbReference>
<dbReference type="InterPro" id="IPR027443">
    <property type="entry name" value="IPNS-like_sf"/>
</dbReference>
<name>A0A6L2P1R8_TANCI</name>
<dbReference type="InterPro" id="IPR011442">
    <property type="entry name" value="TAF6_C"/>
</dbReference>
<dbReference type="GO" id="GO:0003713">
    <property type="term" value="F:transcription coactivator activity"/>
    <property type="evidence" value="ECO:0007669"/>
    <property type="project" value="TreeGrafter"/>
</dbReference>
<dbReference type="CDD" id="cd08050">
    <property type="entry name" value="TAF6C"/>
    <property type="match status" value="1"/>
</dbReference>
<dbReference type="Pfam" id="PF14226">
    <property type="entry name" value="DIOX_N"/>
    <property type="match status" value="1"/>
</dbReference>
<evidence type="ECO:0000256" key="7">
    <source>
        <dbReference type="ARBA" id="ARBA00023004"/>
    </source>
</evidence>
<keyword evidence="8" id="KW-0805">Transcription regulation</keyword>
<evidence type="ECO:0000256" key="6">
    <source>
        <dbReference type="ARBA" id="ARBA00023002"/>
    </source>
</evidence>
<comment type="similarity">
    <text evidence="2">Belongs to the TAF6 family.</text>
</comment>
<dbReference type="CDD" id="cd22931">
    <property type="entry name" value="HFD_TAF6"/>
    <property type="match status" value="1"/>
</dbReference>
<dbReference type="SUPFAM" id="SSF51197">
    <property type="entry name" value="Clavaminate synthase-like"/>
    <property type="match status" value="1"/>
</dbReference>
<keyword evidence="13" id="KW-0648">Protein biosynthesis</keyword>